<dbReference type="AlphaFoldDB" id="A0AAD8W7Z2"/>
<evidence type="ECO:0000313" key="3">
    <source>
        <dbReference type="EMBL" id="KAK1646891.1"/>
    </source>
</evidence>
<comment type="caution">
    <text evidence="3">The sequence shown here is derived from an EMBL/GenBank/DDBJ whole genome shotgun (WGS) entry which is preliminary data.</text>
</comment>
<dbReference type="PANTHER" id="PTHR31681">
    <property type="entry name" value="C2H2-LIKE ZINC FINGER PROTEIN"/>
    <property type="match status" value="1"/>
</dbReference>
<accession>A0AAD8W7Z2</accession>
<proteinExistence type="predicted"/>
<keyword evidence="4" id="KW-1185">Reference proteome</keyword>
<dbReference type="InterPro" id="IPR013087">
    <property type="entry name" value="Znf_C2H2_type"/>
</dbReference>
<name>A0AAD8W7Z2_LOLMU</name>
<feature type="compositionally biased region" description="Low complexity" evidence="1">
    <location>
        <begin position="56"/>
        <end position="72"/>
    </location>
</feature>
<evidence type="ECO:0000256" key="1">
    <source>
        <dbReference type="SAM" id="MobiDB-lite"/>
    </source>
</evidence>
<feature type="region of interest" description="Disordered" evidence="1">
    <location>
        <begin position="1"/>
        <end position="74"/>
    </location>
</feature>
<dbReference type="PROSITE" id="PS00028">
    <property type="entry name" value="ZINC_FINGER_C2H2_1"/>
    <property type="match status" value="1"/>
</dbReference>
<dbReference type="Gene3D" id="3.90.228.10">
    <property type="match status" value="1"/>
</dbReference>
<organism evidence="3 4">
    <name type="scientific">Lolium multiflorum</name>
    <name type="common">Italian ryegrass</name>
    <name type="synonym">Lolium perenne subsp. multiflorum</name>
    <dbReference type="NCBI Taxonomy" id="4521"/>
    <lineage>
        <taxon>Eukaryota</taxon>
        <taxon>Viridiplantae</taxon>
        <taxon>Streptophyta</taxon>
        <taxon>Embryophyta</taxon>
        <taxon>Tracheophyta</taxon>
        <taxon>Spermatophyta</taxon>
        <taxon>Magnoliopsida</taxon>
        <taxon>Liliopsida</taxon>
        <taxon>Poales</taxon>
        <taxon>Poaceae</taxon>
        <taxon>BOP clade</taxon>
        <taxon>Pooideae</taxon>
        <taxon>Poodae</taxon>
        <taxon>Poeae</taxon>
        <taxon>Poeae Chloroplast Group 2 (Poeae type)</taxon>
        <taxon>Loliodinae</taxon>
        <taxon>Loliinae</taxon>
        <taxon>Lolium</taxon>
    </lineage>
</organism>
<reference evidence="3" key="1">
    <citation type="submission" date="2023-07" db="EMBL/GenBank/DDBJ databases">
        <title>A chromosome-level genome assembly of Lolium multiflorum.</title>
        <authorList>
            <person name="Chen Y."/>
            <person name="Copetti D."/>
            <person name="Kolliker R."/>
            <person name="Studer B."/>
        </authorList>
    </citation>
    <scope>NUCLEOTIDE SEQUENCE</scope>
    <source>
        <strain evidence="3">02402/16</strain>
        <tissue evidence="3">Leaf</tissue>
    </source>
</reference>
<evidence type="ECO:0000259" key="2">
    <source>
        <dbReference type="PROSITE" id="PS00028"/>
    </source>
</evidence>
<evidence type="ECO:0000313" key="4">
    <source>
        <dbReference type="Proteomes" id="UP001231189"/>
    </source>
</evidence>
<feature type="region of interest" description="Disordered" evidence="1">
    <location>
        <begin position="95"/>
        <end position="120"/>
    </location>
</feature>
<gene>
    <name evidence="3" type="ORF">QYE76_064696</name>
</gene>
<dbReference type="SUPFAM" id="SSF56399">
    <property type="entry name" value="ADP-ribosylation"/>
    <property type="match status" value="1"/>
</dbReference>
<feature type="compositionally biased region" description="Polar residues" evidence="1">
    <location>
        <begin position="1"/>
        <end position="10"/>
    </location>
</feature>
<protein>
    <recommendedName>
        <fullName evidence="2">C2H2-type domain-containing protein</fullName>
    </recommendedName>
</protein>
<dbReference type="EMBL" id="JAUUTY010000004">
    <property type="protein sequence ID" value="KAK1646891.1"/>
    <property type="molecule type" value="Genomic_DNA"/>
</dbReference>
<dbReference type="PANTHER" id="PTHR31681:SF109">
    <property type="entry name" value="OS11G0169400 PROTEIN"/>
    <property type="match status" value="1"/>
</dbReference>
<dbReference type="Proteomes" id="UP001231189">
    <property type="component" value="Unassembled WGS sequence"/>
</dbReference>
<feature type="domain" description="C2H2-type" evidence="2">
    <location>
        <begin position="202"/>
        <end position="223"/>
    </location>
</feature>
<sequence length="444" mass="46875">MPTGSSSSSLMDAVAAAEKMGRGGGKKQQRESGSSFWGVMALKNRSHAKGGEAVESKNSSSKSKATTTKTATPRSISIGRSITCAGSICGTKESAVLSRGSRRDRNNSSSRSLKAPDNDTLSMSMAASSAVVSASSSFNSETTVATTATTVSSSSSSSSPLSSIGAGSRSFRKLSGCYYECHSVVDPGASHVGDAAMAMLPCADCDEFFVKAESLELHRSTRHAVSELAADDTSRNVVEIIFQSSWFVRKPRATPLCRIQRILKVQNSGKTVERFEQYRERVKASAAASSADVLARSSYPRCAADGNELLRFYCTTFNGCSLGLTGSTVLCRSPSHSQCKLCSTIRDGFRVDGDGKIATMATSGRAHDTARVSLLDDGGAEKRAMLVCRVVAGRVKKVVSGSDSSDEFGCDSVSSSSDLDEMFVFNSRAILPCFVVIYTVATES</sequence>